<dbReference type="Proteomes" id="UP001281410">
    <property type="component" value="Unassembled WGS sequence"/>
</dbReference>
<sequence length="99" mass="11453">MGRKASKERVRNEKGKCIVDMSWASTLKFEEYAEDIKNGYWTPKMEVRYENLTVEGDVNVGSRALPTLINLYLNNIETQLEGKKESSQGELMLFFLWQG</sequence>
<proteinExistence type="predicted"/>
<evidence type="ECO:0000313" key="2">
    <source>
        <dbReference type="EMBL" id="KAK3226770.1"/>
    </source>
</evidence>
<evidence type="ECO:0000259" key="1">
    <source>
        <dbReference type="Pfam" id="PF14510"/>
    </source>
</evidence>
<dbReference type="AlphaFoldDB" id="A0AAE0AZY9"/>
<comment type="caution">
    <text evidence="2">The sequence shown here is derived from an EMBL/GenBank/DDBJ whole genome shotgun (WGS) entry which is preliminary data.</text>
</comment>
<accession>A0AAE0AZY9</accession>
<reference evidence="2" key="1">
    <citation type="journal article" date="2023" name="Plant J.">
        <title>Genome sequences and population genomics provide insights into the demographic history, inbreeding, and mutation load of two 'living fossil' tree species of Dipteronia.</title>
        <authorList>
            <person name="Feng Y."/>
            <person name="Comes H.P."/>
            <person name="Chen J."/>
            <person name="Zhu S."/>
            <person name="Lu R."/>
            <person name="Zhang X."/>
            <person name="Li P."/>
            <person name="Qiu J."/>
            <person name="Olsen K.M."/>
            <person name="Qiu Y."/>
        </authorList>
    </citation>
    <scope>NUCLEOTIDE SEQUENCE</scope>
    <source>
        <strain evidence="2">NBL</strain>
    </source>
</reference>
<dbReference type="InterPro" id="IPR029481">
    <property type="entry name" value="ABC_trans_N"/>
</dbReference>
<gene>
    <name evidence="2" type="ORF">Dsin_006632</name>
</gene>
<organism evidence="2 3">
    <name type="scientific">Dipteronia sinensis</name>
    <dbReference type="NCBI Taxonomy" id="43782"/>
    <lineage>
        <taxon>Eukaryota</taxon>
        <taxon>Viridiplantae</taxon>
        <taxon>Streptophyta</taxon>
        <taxon>Embryophyta</taxon>
        <taxon>Tracheophyta</taxon>
        <taxon>Spermatophyta</taxon>
        <taxon>Magnoliopsida</taxon>
        <taxon>eudicotyledons</taxon>
        <taxon>Gunneridae</taxon>
        <taxon>Pentapetalae</taxon>
        <taxon>rosids</taxon>
        <taxon>malvids</taxon>
        <taxon>Sapindales</taxon>
        <taxon>Sapindaceae</taxon>
        <taxon>Hippocastanoideae</taxon>
        <taxon>Acereae</taxon>
        <taxon>Dipteronia</taxon>
    </lineage>
</organism>
<name>A0AAE0AZY9_9ROSI</name>
<feature type="domain" description="Pleiotropic ABC efflux transporter N-terminal" evidence="1">
    <location>
        <begin position="38"/>
        <end position="71"/>
    </location>
</feature>
<dbReference type="EMBL" id="JANJYJ010000002">
    <property type="protein sequence ID" value="KAK3226770.1"/>
    <property type="molecule type" value="Genomic_DNA"/>
</dbReference>
<dbReference type="Pfam" id="PF14510">
    <property type="entry name" value="ABC_trans_N"/>
    <property type="match status" value="1"/>
</dbReference>
<keyword evidence="3" id="KW-1185">Reference proteome</keyword>
<evidence type="ECO:0000313" key="3">
    <source>
        <dbReference type="Proteomes" id="UP001281410"/>
    </source>
</evidence>
<protein>
    <recommendedName>
        <fullName evidence="1">Pleiotropic ABC efflux transporter N-terminal domain-containing protein</fullName>
    </recommendedName>
</protein>